<name>A0A2W7HRB3_9BACT</name>
<evidence type="ECO:0000256" key="4">
    <source>
        <dbReference type="ARBA" id="ARBA00022737"/>
    </source>
</evidence>
<evidence type="ECO:0000256" key="3">
    <source>
        <dbReference type="ARBA" id="ARBA00022729"/>
    </source>
</evidence>
<evidence type="ECO:0000313" key="11">
    <source>
        <dbReference type="Proteomes" id="UP000249646"/>
    </source>
</evidence>
<sequence>MKKLNKFLLTLGSVSSLAALPLIAANCGGTKNEESKPTTPKEPKTPNADDPAVTPSTPKDNSKLNELKKQTEDLVKDLESKIEKVKKAKFDK</sequence>
<evidence type="ECO:0000256" key="2">
    <source>
        <dbReference type="ARBA" id="ARBA00022475"/>
    </source>
</evidence>
<evidence type="ECO:0000256" key="7">
    <source>
        <dbReference type="ARBA" id="ARBA00023288"/>
    </source>
</evidence>
<keyword evidence="7" id="KW-0449">Lipoprotein</keyword>
<dbReference type="GO" id="GO:0005886">
    <property type="term" value="C:plasma membrane"/>
    <property type="evidence" value="ECO:0007669"/>
    <property type="project" value="UniProtKB-SubCell"/>
</dbReference>
<feature type="signal peptide" evidence="9">
    <location>
        <begin position="1"/>
        <end position="24"/>
    </location>
</feature>
<feature type="chain" id="PRO_5015984805" evidence="9">
    <location>
        <begin position="25"/>
        <end position="92"/>
    </location>
</feature>
<comment type="subcellular location">
    <subcellularLocation>
        <location evidence="1">Cell membrane</location>
        <topology evidence="1">Lipid-anchor</topology>
    </subcellularLocation>
</comment>
<comment type="caution">
    <text evidence="10">The sequence shown here is derived from an EMBL/GenBank/DDBJ whole genome shotgun (WGS) entry which is preliminary data.</text>
</comment>
<accession>A0A2W7HRB3</accession>
<organism evidence="10 11">
    <name type="scientific">Metamycoplasma auris</name>
    <dbReference type="NCBI Taxonomy" id="51363"/>
    <lineage>
        <taxon>Bacteria</taxon>
        <taxon>Bacillati</taxon>
        <taxon>Mycoplasmatota</taxon>
        <taxon>Mycoplasmoidales</taxon>
        <taxon>Metamycoplasmataceae</taxon>
        <taxon>Metamycoplasma</taxon>
    </lineage>
</organism>
<keyword evidence="2" id="KW-1003">Cell membrane</keyword>
<keyword evidence="3 9" id="KW-0732">Signal</keyword>
<reference evidence="10 11" key="1">
    <citation type="submission" date="2018-06" db="EMBL/GenBank/DDBJ databases">
        <title>Genomic Encyclopedia of Archaeal and Bacterial Type Strains, Phase II (KMG-II): from individual species to whole genera.</title>
        <authorList>
            <person name="Goeker M."/>
        </authorList>
    </citation>
    <scope>NUCLEOTIDE SEQUENCE [LARGE SCALE GENOMIC DNA]</scope>
    <source>
        <strain evidence="10 11">ATCC 51348</strain>
    </source>
</reference>
<keyword evidence="5" id="KW-0472">Membrane</keyword>
<keyword evidence="11" id="KW-1185">Reference proteome</keyword>
<evidence type="ECO:0000256" key="5">
    <source>
        <dbReference type="ARBA" id="ARBA00023136"/>
    </source>
</evidence>
<evidence type="ECO:0000256" key="1">
    <source>
        <dbReference type="ARBA" id="ARBA00004193"/>
    </source>
</evidence>
<keyword evidence="6" id="KW-0564">Palmitate</keyword>
<gene>
    <name evidence="10" type="ORF">BCF89_1201</name>
</gene>
<feature type="region of interest" description="Disordered" evidence="8">
    <location>
        <begin position="27"/>
        <end position="71"/>
    </location>
</feature>
<dbReference type="AlphaFoldDB" id="A0A2W7HRB3"/>
<evidence type="ECO:0000256" key="6">
    <source>
        <dbReference type="ARBA" id="ARBA00023139"/>
    </source>
</evidence>
<dbReference type="RefSeq" id="WP_146236483.1">
    <property type="nucleotide sequence ID" value="NZ_QKUB01000020.1"/>
</dbReference>
<feature type="compositionally biased region" description="Basic and acidic residues" evidence="8">
    <location>
        <begin position="31"/>
        <end position="44"/>
    </location>
</feature>
<evidence type="ECO:0000256" key="8">
    <source>
        <dbReference type="SAM" id="MobiDB-lite"/>
    </source>
</evidence>
<evidence type="ECO:0000256" key="9">
    <source>
        <dbReference type="SAM" id="SignalP"/>
    </source>
</evidence>
<evidence type="ECO:0000313" key="10">
    <source>
        <dbReference type="EMBL" id="PZV97735.1"/>
    </source>
</evidence>
<keyword evidence="4" id="KW-0677">Repeat</keyword>
<dbReference type="InterPro" id="IPR049890">
    <property type="entry name" value="VlpA-F-like_signal"/>
</dbReference>
<dbReference type="EMBL" id="QKUB01000020">
    <property type="protein sequence ID" value="PZV97735.1"/>
    <property type="molecule type" value="Genomic_DNA"/>
</dbReference>
<dbReference type="NCBIfam" id="NF033817">
    <property type="entry name" value="Mplas_variab_LP"/>
    <property type="match status" value="1"/>
</dbReference>
<feature type="non-terminal residue" evidence="10">
    <location>
        <position position="92"/>
    </location>
</feature>
<feature type="compositionally biased region" description="Basic and acidic residues" evidence="8">
    <location>
        <begin position="60"/>
        <end position="71"/>
    </location>
</feature>
<proteinExistence type="predicted"/>
<protein>
    <submittedName>
        <fullName evidence="10">Uncharacterized protein</fullName>
    </submittedName>
</protein>
<dbReference type="Proteomes" id="UP000249646">
    <property type="component" value="Unassembled WGS sequence"/>
</dbReference>